<dbReference type="Proteomes" id="UP001230268">
    <property type="component" value="Unassembled WGS sequence"/>
</dbReference>
<protein>
    <submittedName>
        <fullName evidence="8">Suppressor of actin mutations 2/vacuolar protein sorting 52 like protein</fullName>
    </submittedName>
</protein>
<comment type="similarity">
    <text evidence="2">Belongs to the VPS52 family.</text>
</comment>
<proteinExistence type="inferred from homology"/>
<accession>A0AAD8UTR6</accession>
<dbReference type="GO" id="GO:0006896">
    <property type="term" value="P:Golgi to vacuole transport"/>
    <property type="evidence" value="ECO:0007669"/>
    <property type="project" value="TreeGrafter"/>
</dbReference>
<dbReference type="GO" id="GO:0005829">
    <property type="term" value="C:cytosol"/>
    <property type="evidence" value="ECO:0007669"/>
    <property type="project" value="GOC"/>
</dbReference>
<keyword evidence="9" id="KW-1185">Reference proteome</keyword>
<dbReference type="PANTHER" id="PTHR14190">
    <property type="entry name" value="SUPPRESSOR OF ACTIN MUTATIONS 2/VACUOLAR PROTEIN SORTING 52"/>
    <property type="match status" value="1"/>
</dbReference>
<dbReference type="AlphaFoldDB" id="A0AAD8UTR6"/>
<dbReference type="PANTHER" id="PTHR14190:SF7">
    <property type="entry name" value="VACUOLAR PROTEIN SORTING-ASSOCIATED PROTEIN 52 HOMOLOG"/>
    <property type="match status" value="1"/>
</dbReference>
<name>A0AAD8UTR6_BABGI</name>
<organism evidence="8 9">
    <name type="scientific">Babesia gibsoni</name>
    <dbReference type="NCBI Taxonomy" id="33632"/>
    <lineage>
        <taxon>Eukaryota</taxon>
        <taxon>Sar</taxon>
        <taxon>Alveolata</taxon>
        <taxon>Apicomplexa</taxon>
        <taxon>Aconoidasida</taxon>
        <taxon>Piroplasmida</taxon>
        <taxon>Babesiidae</taxon>
        <taxon>Babesia</taxon>
    </lineage>
</organism>
<evidence type="ECO:0000313" key="8">
    <source>
        <dbReference type="EMBL" id="KAK1444372.1"/>
    </source>
</evidence>
<dbReference type="InterPro" id="IPR007258">
    <property type="entry name" value="Vps52"/>
</dbReference>
<dbReference type="GO" id="GO:0019905">
    <property type="term" value="F:syntaxin binding"/>
    <property type="evidence" value="ECO:0007669"/>
    <property type="project" value="TreeGrafter"/>
</dbReference>
<evidence type="ECO:0000313" key="9">
    <source>
        <dbReference type="Proteomes" id="UP001230268"/>
    </source>
</evidence>
<evidence type="ECO:0000256" key="2">
    <source>
        <dbReference type="ARBA" id="ARBA00008180"/>
    </source>
</evidence>
<evidence type="ECO:0000259" key="7">
    <source>
        <dbReference type="Pfam" id="PF20655"/>
    </source>
</evidence>
<reference evidence="8" key="1">
    <citation type="submission" date="2023-08" db="EMBL/GenBank/DDBJ databases">
        <title>Draft sequence of the Babesia gibsoni genome.</title>
        <authorList>
            <person name="Yamagishi J.Y."/>
            <person name="Xuan X.X."/>
        </authorList>
    </citation>
    <scope>NUCLEOTIDE SEQUENCE</scope>
    <source>
        <strain evidence="8">Azabu</strain>
    </source>
</reference>
<keyword evidence="3" id="KW-0813">Transport</keyword>
<feature type="domain" description="Vps52 C-terminal" evidence="7">
    <location>
        <begin position="296"/>
        <end position="588"/>
    </location>
</feature>
<dbReference type="GO" id="GO:0042147">
    <property type="term" value="P:retrograde transport, endosome to Golgi"/>
    <property type="evidence" value="ECO:0007669"/>
    <property type="project" value="TreeGrafter"/>
</dbReference>
<evidence type="ECO:0000256" key="4">
    <source>
        <dbReference type="ARBA" id="ARBA00022927"/>
    </source>
</evidence>
<dbReference type="GO" id="GO:0015031">
    <property type="term" value="P:protein transport"/>
    <property type="evidence" value="ECO:0007669"/>
    <property type="project" value="UniProtKB-KW"/>
</dbReference>
<dbReference type="GO" id="GO:0032456">
    <property type="term" value="P:endocytic recycling"/>
    <property type="evidence" value="ECO:0007669"/>
    <property type="project" value="TreeGrafter"/>
</dbReference>
<keyword evidence="5" id="KW-0333">Golgi apparatus</keyword>
<dbReference type="EMBL" id="JAVEPI010000001">
    <property type="protein sequence ID" value="KAK1444372.1"/>
    <property type="molecule type" value="Genomic_DNA"/>
</dbReference>
<evidence type="ECO:0000259" key="6">
    <source>
        <dbReference type="Pfam" id="PF04129"/>
    </source>
</evidence>
<feature type="domain" description="Vps52 coiled-coil" evidence="6">
    <location>
        <begin position="106"/>
        <end position="278"/>
    </location>
</feature>
<evidence type="ECO:0000256" key="1">
    <source>
        <dbReference type="ARBA" id="ARBA00004601"/>
    </source>
</evidence>
<gene>
    <name evidence="8" type="ORF">BgAZ_102780</name>
</gene>
<comment type="subcellular location">
    <subcellularLocation>
        <location evidence="1">Golgi apparatus</location>
        <location evidence="1">trans-Golgi network</location>
    </subcellularLocation>
</comment>
<evidence type="ECO:0000256" key="3">
    <source>
        <dbReference type="ARBA" id="ARBA00022448"/>
    </source>
</evidence>
<comment type="caution">
    <text evidence="8">The sequence shown here is derived from an EMBL/GenBank/DDBJ whole genome shotgun (WGS) entry which is preliminary data.</text>
</comment>
<evidence type="ECO:0000256" key="5">
    <source>
        <dbReference type="ARBA" id="ARBA00023034"/>
    </source>
</evidence>
<dbReference type="Pfam" id="PF20655">
    <property type="entry name" value="Vps52_C"/>
    <property type="match status" value="1"/>
</dbReference>
<sequence length="724" mass="82838">MKGDSNTSRLLEVEPNSFAEDLSWFLSGVEDPCSLAELDPCTNSKTCQFFANDETAKAYKGGTDSLKMINADEQILDKKLLLLVDSIVKRVSDARQKWQNDMMDDLIDHEEEICEFATDLNYCDSTLRLVEEALLKHYKKLETASTSITNLYSESEELSLSLENRKMFLQELKKFLDDITIPPKVIEAICKEPIRFNYVQLLETYRMKAEKIKSEYDKLDYPALNPCKIQLKKLELVIVRRIYDFMTTEIAKLTTPKANLQMIQNTYFLRMQPLYAFILETHSVYAGEIKNHYSKTMRKVYHHLFSNYYQSLDKFRMKNRYKELGVIMRRSSSRPQGYFFLEGRDKVCTSFQDDPMVPAGLQPESVRTEDIIKSFLKLLVDTASSEYIFIKRFFGKDNDAVFKYIFEETLGYLRTRIDSIRTTTYDVVMLTVVTLLIGANMQVLHGREIALLKEALGAMHMDVYQSVLSQTKALLEHVKQHTKHVASSTIETWLPGAYATNMGNMVSSLYVLKGLQSTLGIQPSGFEILDDIIMSLNTNVNLQCKKINHPIKGDIFIIANCSAFLSSLEGTSLKLDVVKNTLTQHVKSYVNGYLHTHFDEMIDQVTGIKVSVDHNQPVSGAKNDSSKQMSAVSPDTVAMWRKLCEDFNNKLPEKFRVIKAKVKVHFTQEYTVTLVLNGVIEAIEDAYNTLYCHLSKMIKPNDQVWMKNFAVPGTLLQLLMPAVP</sequence>
<dbReference type="InterPro" id="IPR048319">
    <property type="entry name" value="Vps52_CC"/>
</dbReference>
<dbReference type="InterPro" id="IPR048361">
    <property type="entry name" value="Vps52_C"/>
</dbReference>
<dbReference type="GO" id="GO:0000938">
    <property type="term" value="C:GARP complex"/>
    <property type="evidence" value="ECO:0007669"/>
    <property type="project" value="TreeGrafter"/>
</dbReference>
<keyword evidence="4" id="KW-0653">Protein transport</keyword>
<dbReference type="Pfam" id="PF04129">
    <property type="entry name" value="Vps52_CC"/>
    <property type="match status" value="1"/>
</dbReference>